<dbReference type="InterPro" id="IPR036390">
    <property type="entry name" value="WH_DNA-bd_sf"/>
</dbReference>
<protein>
    <submittedName>
        <fullName evidence="5">MarR family transcriptional regulator</fullName>
    </submittedName>
</protein>
<dbReference type="EMBL" id="CP076022">
    <property type="protein sequence ID" value="QWC08974.1"/>
    <property type="molecule type" value="Genomic_DNA"/>
</dbReference>
<sequence>MTNPQPEEAPDPGPNTGLLLYLPYRAMEARVFEALHQAGFADLTLAQARVFQRVGAQGTRLTALAEQARITKQTAAVLVQALEDAGYVYRIADPLDGRARLVCVADRGAAAVAAAARTVQAVEDEWRGHLGAASYNRLRTTLLRLREVTDPYADRQ</sequence>
<proteinExistence type="predicted"/>
<dbReference type="InterPro" id="IPR036388">
    <property type="entry name" value="WH-like_DNA-bd_sf"/>
</dbReference>
<dbReference type="InterPro" id="IPR039422">
    <property type="entry name" value="MarR/SlyA-like"/>
</dbReference>
<accession>A0A975R022</accession>
<dbReference type="GO" id="GO:0003677">
    <property type="term" value="F:DNA binding"/>
    <property type="evidence" value="ECO:0007669"/>
    <property type="project" value="UniProtKB-KW"/>
</dbReference>
<keyword evidence="3" id="KW-0804">Transcription</keyword>
<evidence type="ECO:0000259" key="4">
    <source>
        <dbReference type="PROSITE" id="PS50995"/>
    </source>
</evidence>
<keyword evidence="2" id="KW-0238">DNA-binding</keyword>
<dbReference type="PANTHER" id="PTHR33164">
    <property type="entry name" value="TRANSCRIPTIONAL REGULATOR, MARR FAMILY"/>
    <property type="match status" value="1"/>
</dbReference>
<dbReference type="AlphaFoldDB" id="A0A975R022"/>
<dbReference type="PROSITE" id="PS50995">
    <property type="entry name" value="HTH_MARR_2"/>
    <property type="match status" value="1"/>
</dbReference>
<dbReference type="PANTHER" id="PTHR33164:SF64">
    <property type="entry name" value="TRANSCRIPTIONAL REGULATOR SLYA"/>
    <property type="match status" value="1"/>
</dbReference>
<keyword evidence="1" id="KW-0805">Transcription regulation</keyword>
<evidence type="ECO:0000313" key="5">
    <source>
        <dbReference type="EMBL" id="QWC08974.1"/>
    </source>
</evidence>
<evidence type="ECO:0000256" key="1">
    <source>
        <dbReference type="ARBA" id="ARBA00023015"/>
    </source>
</evidence>
<keyword evidence="6" id="KW-1185">Reference proteome</keyword>
<dbReference type="GO" id="GO:0003700">
    <property type="term" value="F:DNA-binding transcription factor activity"/>
    <property type="evidence" value="ECO:0007669"/>
    <property type="project" value="InterPro"/>
</dbReference>
<feature type="domain" description="HTH marR-type" evidence="4">
    <location>
        <begin position="16"/>
        <end position="147"/>
    </location>
</feature>
<dbReference type="GO" id="GO:0006950">
    <property type="term" value="P:response to stress"/>
    <property type="evidence" value="ECO:0007669"/>
    <property type="project" value="TreeGrafter"/>
</dbReference>
<organism evidence="5 6">
    <name type="scientific">Arthrobacter jiangjiafuii</name>
    <dbReference type="NCBI Taxonomy" id="2817475"/>
    <lineage>
        <taxon>Bacteria</taxon>
        <taxon>Bacillati</taxon>
        <taxon>Actinomycetota</taxon>
        <taxon>Actinomycetes</taxon>
        <taxon>Micrococcales</taxon>
        <taxon>Micrococcaceae</taxon>
        <taxon>Arthrobacter</taxon>
    </lineage>
</organism>
<dbReference type="Gene3D" id="1.10.10.10">
    <property type="entry name" value="Winged helix-like DNA-binding domain superfamily/Winged helix DNA-binding domain"/>
    <property type="match status" value="1"/>
</dbReference>
<dbReference type="SUPFAM" id="SSF46785">
    <property type="entry name" value="Winged helix' DNA-binding domain"/>
    <property type="match status" value="1"/>
</dbReference>
<dbReference type="RefSeq" id="WP_210229371.1">
    <property type="nucleotide sequence ID" value="NZ_CP076022.1"/>
</dbReference>
<reference evidence="5 6" key="1">
    <citation type="submission" date="2021-05" db="EMBL/GenBank/DDBJ databases">
        <title>Novel species in genus Arthrobacter.</title>
        <authorList>
            <person name="Zhang G."/>
        </authorList>
    </citation>
    <scope>NUCLEOTIDE SEQUENCE [LARGE SCALE GENOMIC DNA]</scope>
    <source>
        <strain evidence="6">zg-ZUI227</strain>
    </source>
</reference>
<name>A0A975R022_9MICC</name>
<dbReference type="SMART" id="SM00347">
    <property type="entry name" value="HTH_MARR"/>
    <property type="match status" value="1"/>
</dbReference>
<dbReference type="Pfam" id="PF12802">
    <property type="entry name" value="MarR_2"/>
    <property type="match status" value="1"/>
</dbReference>
<dbReference type="InterPro" id="IPR000835">
    <property type="entry name" value="HTH_MarR-typ"/>
</dbReference>
<evidence type="ECO:0000256" key="2">
    <source>
        <dbReference type="ARBA" id="ARBA00023125"/>
    </source>
</evidence>
<evidence type="ECO:0000256" key="3">
    <source>
        <dbReference type="ARBA" id="ARBA00023163"/>
    </source>
</evidence>
<dbReference type="Proteomes" id="UP000676885">
    <property type="component" value="Chromosome"/>
</dbReference>
<dbReference type="KEGG" id="ajg:KKR91_10565"/>
<gene>
    <name evidence="5" type="ORF">KKR91_10565</name>
</gene>
<evidence type="ECO:0000313" key="6">
    <source>
        <dbReference type="Proteomes" id="UP000676885"/>
    </source>
</evidence>